<dbReference type="InterPro" id="IPR036249">
    <property type="entry name" value="Thioredoxin-like_sf"/>
</dbReference>
<feature type="non-terminal residue" evidence="1">
    <location>
        <position position="127"/>
    </location>
</feature>
<reference evidence="1 2" key="1">
    <citation type="journal article" date="2015" name="Genome Biol. Evol.">
        <title>The genome of winter moth (Operophtera brumata) provides a genomic perspective on sexual dimorphism and phenology.</title>
        <authorList>
            <person name="Derks M.F."/>
            <person name="Smit S."/>
            <person name="Salis L."/>
            <person name="Schijlen E."/>
            <person name="Bossers A."/>
            <person name="Mateman C."/>
            <person name="Pijl A.S."/>
            <person name="de Ridder D."/>
            <person name="Groenen M.A."/>
            <person name="Visser M.E."/>
            <person name="Megens H.J."/>
        </authorList>
    </citation>
    <scope>NUCLEOTIDE SEQUENCE [LARGE SCALE GENOMIC DNA]</scope>
    <source>
        <strain evidence="1">WM2013NL</strain>
        <tissue evidence="1">Head and thorax</tissue>
    </source>
</reference>
<evidence type="ECO:0000313" key="1">
    <source>
        <dbReference type="EMBL" id="KOB66217.1"/>
    </source>
</evidence>
<dbReference type="Gene3D" id="1.20.1050.10">
    <property type="match status" value="2"/>
</dbReference>
<sequence>MSRLILHRAIASPPARAVMMLGDILDLKFEIKDVNIIKKEHKSLEFMKYGGEHRERLYPSELRTRAIVDQCMFFNAGLFFQRLRTVGRLYPSELRTRAIVDQCIFFNAGLFFQRLRAVGSLHLACKV</sequence>
<dbReference type="GO" id="GO:0006749">
    <property type="term" value="P:glutathione metabolic process"/>
    <property type="evidence" value="ECO:0007669"/>
    <property type="project" value="TreeGrafter"/>
</dbReference>
<dbReference type="Proteomes" id="UP000037510">
    <property type="component" value="Unassembled WGS sequence"/>
</dbReference>
<dbReference type="GO" id="GO:0004364">
    <property type="term" value="F:glutathione transferase activity"/>
    <property type="evidence" value="ECO:0007669"/>
    <property type="project" value="TreeGrafter"/>
</dbReference>
<dbReference type="PANTHER" id="PTHR43969">
    <property type="entry name" value="GLUTATHIONE S TRANSFERASE D10, ISOFORM A-RELATED"/>
    <property type="match status" value="1"/>
</dbReference>
<accession>A0A0L7KSI8</accession>
<dbReference type="STRING" id="104452.A0A0L7KSI8"/>
<gene>
    <name evidence="1" type="ORF">OBRU01_21552</name>
</gene>
<comment type="caution">
    <text evidence="1">The sequence shown here is derived from an EMBL/GenBank/DDBJ whole genome shotgun (WGS) entry which is preliminary data.</text>
</comment>
<proteinExistence type="predicted"/>
<dbReference type="SUPFAM" id="SSF52833">
    <property type="entry name" value="Thioredoxin-like"/>
    <property type="match status" value="1"/>
</dbReference>
<dbReference type="AlphaFoldDB" id="A0A0L7KSI8"/>
<dbReference type="PANTHER" id="PTHR43969:SF8">
    <property type="entry name" value="GLUTATHIONE S TRANSFERASE E13, ISOFORM A-RELATED"/>
    <property type="match status" value="1"/>
</dbReference>
<dbReference type="EMBL" id="JTDY01006178">
    <property type="protein sequence ID" value="KOB66217.1"/>
    <property type="molecule type" value="Genomic_DNA"/>
</dbReference>
<evidence type="ECO:0000313" key="2">
    <source>
        <dbReference type="Proteomes" id="UP000037510"/>
    </source>
</evidence>
<protein>
    <submittedName>
        <fullName evidence="1">Glutathione S-transferase epsilon</fullName>
    </submittedName>
</protein>
<keyword evidence="2" id="KW-1185">Reference proteome</keyword>
<keyword evidence="1" id="KW-0808">Transferase</keyword>
<name>A0A0L7KSI8_OPEBR</name>
<dbReference type="Gene3D" id="3.40.30.10">
    <property type="entry name" value="Glutaredoxin"/>
    <property type="match status" value="1"/>
</dbReference>
<organism evidence="1 2">
    <name type="scientific">Operophtera brumata</name>
    <name type="common">Winter moth</name>
    <name type="synonym">Phalaena brumata</name>
    <dbReference type="NCBI Taxonomy" id="104452"/>
    <lineage>
        <taxon>Eukaryota</taxon>
        <taxon>Metazoa</taxon>
        <taxon>Ecdysozoa</taxon>
        <taxon>Arthropoda</taxon>
        <taxon>Hexapoda</taxon>
        <taxon>Insecta</taxon>
        <taxon>Pterygota</taxon>
        <taxon>Neoptera</taxon>
        <taxon>Endopterygota</taxon>
        <taxon>Lepidoptera</taxon>
        <taxon>Glossata</taxon>
        <taxon>Ditrysia</taxon>
        <taxon>Geometroidea</taxon>
        <taxon>Geometridae</taxon>
        <taxon>Larentiinae</taxon>
        <taxon>Operophtera</taxon>
    </lineage>
</organism>
<feature type="non-terminal residue" evidence="1">
    <location>
        <position position="1"/>
    </location>
</feature>